<name>A0A1G2HT76_9BACT</name>
<accession>A0A1G2HT76</accession>
<dbReference type="Proteomes" id="UP000179183">
    <property type="component" value="Unassembled WGS sequence"/>
</dbReference>
<dbReference type="EMBL" id="MHOQ01000041">
    <property type="protein sequence ID" value="OGZ65653.1"/>
    <property type="molecule type" value="Genomic_DNA"/>
</dbReference>
<dbReference type="Gene3D" id="3.30.428.10">
    <property type="entry name" value="HIT-like"/>
    <property type="match status" value="1"/>
</dbReference>
<dbReference type="GO" id="GO:0003824">
    <property type="term" value="F:catalytic activity"/>
    <property type="evidence" value="ECO:0007669"/>
    <property type="project" value="InterPro"/>
</dbReference>
<dbReference type="InterPro" id="IPR036265">
    <property type="entry name" value="HIT-like_sf"/>
</dbReference>
<sequence length="147" mass="17629">MIDSNILKKFRYPELSVKEYNNWVILCRFNHMTLGSLVLFCKDDVNEFSKISKESFAELPQVIIEIETKTKELFQNDKINYLMLMMVDPVVHFHILPRYSSDREFEGFTFKDFSWPKKPNLDLMNKIDEDMLLKITLKLRNYFNNNS</sequence>
<evidence type="ECO:0000313" key="2">
    <source>
        <dbReference type="EMBL" id="OGZ65653.1"/>
    </source>
</evidence>
<dbReference type="AlphaFoldDB" id="A0A1G2HT76"/>
<evidence type="ECO:0000313" key="3">
    <source>
        <dbReference type="Proteomes" id="UP000179183"/>
    </source>
</evidence>
<reference evidence="2 3" key="1">
    <citation type="journal article" date="2016" name="Nat. Commun.">
        <title>Thousands of microbial genomes shed light on interconnected biogeochemical processes in an aquifer system.</title>
        <authorList>
            <person name="Anantharaman K."/>
            <person name="Brown C.T."/>
            <person name="Hug L.A."/>
            <person name="Sharon I."/>
            <person name="Castelle C.J."/>
            <person name="Probst A.J."/>
            <person name="Thomas B.C."/>
            <person name="Singh A."/>
            <person name="Wilkins M.J."/>
            <person name="Karaoz U."/>
            <person name="Brodie E.L."/>
            <person name="Williams K.H."/>
            <person name="Hubbard S.S."/>
            <person name="Banfield J.F."/>
        </authorList>
    </citation>
    <scope>NUCLEOTIDE SEQUENCE [LARGE SCALE GENOMIC DNA]</scope>
</reference>
<dbReference type="SUPFAM" id="SSF54197">
    <property type="entry name" value="HIT-like"/>
    <property type="match status" value="1"/>
</dbReference>
<feature type="domain" description="HIT" evidence="1">
    <location>
        <begin position="37"/>
        <end position="100"/>
    </location>
</feature>
<gene>
    <name evidence="2" type="ORF">A3D34_00945</name>
</gene>
<evidence type="ECO:0000259" key="1">
    <source>
        <dbReference type="Pfam" id="PF01230"/>
    </source>
</evidence>
<organism evidence="2 3">
    <name type="scientific">Candidatus Staskawiczbacteria bacterium RIFCSPHIGHO2_02_FULL_33_16</name>
    <dbReference type="NCBI Taxonomy" id="1802204"/>
    <lineage>
        <taxon>Bacteria</taxon>
        <taxon>Candidatus Staskawicziibacteriota</taxon>
    </lineage>
</organism>
<comment type="caution">
    <text evidence="2">The sequence shown here is derived from an EMBL/GenBank/DDBJ whole genome shotgun (WGS) entry which is preliminary data.</text>
</comment>
<proteinExistence type="predicted"/>
<dbReference type="InterPro" id="IPR011146">
    <property type="entry name" value="HIT-like"/>
</dbReference>
<protein>
    <recommendedName>
        <fullName evidence="1">HIT domain-containing protein</fullName>
    </recommendedName>
</protein>
<dbReference type="Pfam" id="PF01230">
    <property type="entry name" value="HIT"/>
    <property type="match status" value="1"/>
</dbReference>